<dbReference type="InterPro" id="IPR010591">
    <property type="entry name" value="ATP11"/>
</dbReference>
<protein>
    <recommendedName>
        <fullName evidence="7">ATP synthase mitochondrial F1 complex assembly factor 1</fullName>
    </recommendedName>
</protein>
<dbReference type="Proteomes" id="UP001154078">
    <property type="component" value="Chromosome 3"/>
</dbReference>
<keyword evidence="3" id="KW-0809">Transit peptide</keyword>
<evidence type="ECO:0000256" key="4">
    <source>
        <dbReference type="ARBA" id="ARBA00023128"/>
    </source>
</evidence>
<keyword evidence="6" id="KW-1185">Reference proteome</keyword>
<evidence type="ECO:0000256" key="2">
    <source>
        <dbReference type="ARBA" id="ARBA00009116"/>
    </source>
</evidence>
<comment type="subcellular location">
    <subcellularLocation>
        <location evidence="1">Mitochondrion</location>
    </subcellularLocation>
</comment>
<dbReference type="PANTHER" id="PTHR13126:SF0">
    <property type="entry name" value="ATP SYNTHASE MITOCHONDRIAL F1 COMPLEX ASSEMBLY FACTOR 1"/>
    <property type="match status" value="1"/>
</dbReference>
<keyword evidence="4" id="KW-0496">Mitochondrion</keyword>
<dbReference type="AlphaFoldDB" id="A0A9P0FGJ9"/>
<sequence length="278" mass="32969">MRLTYFRTLLYRGTFRLSQNTNKNIMTSPRNMQEVMEELKHNPYYDKYAKKIDKLQKVAPDEFSSRVETIAKTPKAKIEPTKERQFTQLLNPKQKIVEPVEVPEAALDKIMKVELIQDKTAEEIKEIWHQYHMDKEFISATIPTKEFNKLIEKGKKYPLFLLPLPRSQGYEFIMMQFERNSVHFTPLLHYQVHKENAPECLTIHHYTEFKDSKGVVLMRGEYDKNVVDAKEAQCLANLLKLYYCEEDPDKNKLLEVFTTKPDEFKHQDLIKNFESITL</sequence>
<dbReference type="PANTHER" id="PTHR13126">
    <property type="entry name" value="CHAPERONE ATP11"/>
    <property type="match status" value="1"/>
</dbReference>
<evidence type="ECO:0000313" key="6">
    <source>
        <dbReference type="Proteomes" id="UP001154078"/>
    </source>
</evidence>
<evidence type="ECO:0000313" key="5">
    <source>
        <dbReference type="EMBL" id="CAH0553716.1"/>
    </source>
</evidence>
<organism evidence="5 6">
    <name type="scientific">Brassicogethes aeneus</name>
    <name type="common">Rape pollen beetle</name>
    <name type="synonym">Meligethes aeneus</name>
    <dbReference type="NCBI Taxonomy" id="1431903"/>
    <lineage>
        <taxon>Eukaryota</taxon>
        <taxon>Metazoa</taxon>
        <taxon>Ecdysozoa</taxon>
        <taxon>Arthropoda</taxon>
        <taxon>Hexapoda</taxon>
        <taxon>Insecta</taxon>
        <taxon>Pterygota</taxon>
        <taxon>Neoptera</taxon>
        <taxon>Endopterygota</taxon>
        <taxon>Coleoptera</taxon>
        <taxon>Polyphaga</taxon>
        <taxon>Cucujiformia</taxon>
        <taxon>Nitidulidae</taxon>
        <taxon>Meligethinae</taxon>
        <taxon>Brassicogethes</taxon>
    </lineage>
</organism>
<dbReference type="Pfam" id="PF06644">
    <property type="entry name" value="ATP11"/>
    <property type="match status" value="1"/>
</dbReference>
<dbReference type="EMBL" id="OV121134">
    <property type="protein sequence ID" value="CAH0553716.1"/>
    <property type="molecule type" value="Genomic_DNA"/>
</dbReference>
<gene>
    <name evidence="5" type="ORF">MELIAE_LOCUS5641</name>
</gene>
<dbReference type="OrthoDB" id="16535at2759"/>
<accession>A0A9P0FGJ9</accession>
<evidence type="ECO:0000256" key="1">
    <source>
        <dbReference type="ARBA" id="ARBA00004173"/>
    </source>
</evidence>
<evidence type="ECO:0000256" key="3">
    <source>
        <dbReference type="ARBA" id="ARBA00022946"/>
    </source>
</evidence>
<name>A0A9P0FGJ9_BRAAE</name>
<dbReference type="GO" id="GO:0005739">
    <property type="term" value="C:mitochondrion"/>
    <property type="evidence" value="ECO:0007669"/>
    <property type="project" value="UniProtKB-SubCell"/>
</dbReference>
<proteinExistence type="inferred from homology"/>
<reference evidence="5" key="1">
    <citation type="submission" date="2021-12" db="EMBL/GenBank/DDBJ databases">
        <authorList>
            <person name="King R."/>
        </authorList>
    </citation>
    <scope>NUCLEOTIDE SEQUENCE</scope>
</reference>
<comment type="similarity">
    <text evidence="2">Belongs to the ATP11 family.</text>
</comment>
<dbReference type="GO" id="GO:0033615">
    <property type="term" value="P:mitochondrial proton-transporting ATP synthase complex assembly"/>
    <property type="evidence" value="ECO:0007669"/>
    <property type="project" value="TreeGrafter"/>
</dbReference>
<evidence type="ECO:0008006" key="7">
    <source>
        <dbReference type="Google" id="ProtNLM"/>
    </source>
</evidence>